<evidence type="ECO:0000259" key="3">
    <source>
        <dbReference type="SMART" id="SM00703"/>
    </source>
</evidence>
<protein>
    <recommendedName>
        <fullName evidence="3">Nose resistant-to-fluoxetine protein N-terminal domain-containing protein</fullName>
    </recommendedName>
</protein>
<dbReference type="Pfam" id="PF01757">
    <property type="entry name" value="Acyl_transf_3"/>
    <property type="match status" value="1"/>
</dbReference>
<keyword evidence="5" id="KW-1185">Reference proteome</keyword>
<dbReference type="InterPro" id="IPR002656">
    <property type="entry name" value="Acyl_transf_3_dom"/>
</dbReference>
<gene>
    <name evidence="4" type="ORF">WA026_006056</name>
</gene>
<feature type="transmembrane region" description="Helical" evidence="1">
    <location>
        <begin position="346"/>
        <end position="367"/>
    </location>
</feature>
<dbReference type="InterPro" id="IPR052728">
    <property type="entry name" value="O2_lipid_transport_reg"/>
</dbReference>
<keyword evidence="1" id="KW-1133">Transmembrane helix</keyword>
<feature type="transmembrane region" description="Helical" evidence="1">
    <location>
        <begin position="592"/>
        <end position="610"/>
    </location>
</feature>
<evidence type="ECO:0000313" key="4">
    <source>
        <dbReference type="EMBL" id="KAK9869958.1"/>
    </source>
</evidence>
<dbReference type="PANTHER" id="PTHR11161">
    <property type="entry name" value="O-ACYLTRANSFERASE"/>
    <property type="match status" value="1"/>
</dbReference>
<evidence type="ECO:0000313" key="5">
    <source>
        <dbReference type="Proteomes" id="UP001431783"/>
    </source>
</evidence>
<sequence length="669" mass="76836">MKLFVYVNLYLLMVILPSSAFVLDEVFKEKLNNINASVYPNSACLNDLNTMIRAIGTADGIWALKILDSSSKIQSGIAILNEDIGQFDECIQAENKDASISGKYCLGYINPVTPNTELHQIRTDKVRLMQNVMALTGSKISSSFANQKFTWAGCLPKSCSINDFSYFYNNILQRFISGIEIDFSEQLCATKYDESSLSIGAILTIVFFCIMIGIMIIETFYDLYCQKFGIEPSIFLTAFSMYTNSQKLFKISKSNDQLQFLNGLKFFSMIWVVLGHTYSEAIQAPLSNVLDVLTWSNQLYSMLLVSGLMAVDTFFVVGGCLVAYVYMLAIEKGGNINIFIYYLHRFIRLTPPLGALILVVANITPYLGNGPRWTLIRTYQSFCQENWWSTLLYIQNYVSIPKVCAGHCWYLAIDMQLYILSPFIMYSMKRYTKLSFVCLGAVISIITGVNFYVAWIKKYGALVSNIYIDSTDYQSNFYLKTHVRAGPWLFGILAGYIIFEMKQKRLKFRPHKVLNIIAWLCSLVLLLFCIFIGHDFLRRPEYSEWGNSLHIAFIRNIWSIAICWIMVSCALGYGGPINWFLSLPIYQVLNRFTYSIYLVHLVLIDMWYSSTKTPIHFSDLMMGYYFWGHFCFTFIISYFWVLLFESPFIILEKIILGALLKLRRQKADT</sequence>
<evidence type="ECO:0000256" key="1">
    <source>
        <dbReference type="SAM" id="Phobius"/>
    </source>
</evidence>
<dbReference type="PANTHER" id="PTHR11161:SF0">
    <property type="entry name" value="O-ACYLTRANSFERASE LIKE PROTEIN"/>
    <property type="match status" value="1"/>
</dbReference>
<comment type="caution">
    <text evidence="4">The sequence shown here is derived from an EMBL/GenBank/DDBJ whole genome shotgun (WGS) entry which is preliminary data.</text>
</comment>
<keyword evidence="1" id="KW-0812">Transmembrane</keyword>
<feature type="transmembrane region" description="Helical" evidence="1">
    <location>
        <begin position="513"/>
        <end position="537"/>
    </location>
</feature>
<dbReference type="EMBL" id="JARQZJ010000002">
    <property type="protein sequence ID" value="KAK9869958.1"/>
    <property type="molecule type" value="Genomic_DNA"/>
</dbReference>
<feature type="chain" id="PRO_5043396612" description="Nose resistant-to-fluoxetine protein N-terminal domain-containing protein" evidence="2">
    <location>
        <begin position="21"/>
        <end position="669"/>
    </location>
</feature>
<feature type="transmembrane region" description="Helical" evidence="1">
    <location>
        <begin position="485"/>
        <end position="501"/>
    </location>
</feature>
<accession>A0AAW1TNI6</accession>
<keyword evidence="1" id="KW-0472">Membrane</keyword>
<reference evidence="4 5" key="1">
    <citation type="submission" date="2023-03" db="EMBL/GenBank/DDBJ databases">
        <title>Genome insight into feeding habits of ladybird beetles.</title>
        <authorList>
            <person name="Li H.-S."/>
            <person name="Huang Y.-H."/>
            <person name="Pang H."/>
        </authorList>
    </citation>
    <scope>NUCLEOTIDE SEQUENCE [LARGE SCALE GENOMIC DNA]</scope>
    <source>
        <strain evidence="4">SYSU_2023b</strain>
        <tissue evidence="4">Whole body</tissue>
    </source>
</reference>
<feature type="domain" description="Nose resistant-to-fluoxetine protein N-terminal" evidence="3">
    <location>
        <begin position="41"/>
        <end position="196"/>
    </location>
</feature>
<feature type="transmembrane region" description="Helical" evidence="1">
    <location>
        <begin position="299"/>
        <end position="326"/>
    </location>
</feature>
<feature type="transmembrane region" description="Helical" evidence="1">
    <location>
        <begin position="434"/>
        <end position="455"/>
    </location>
</feature>
<organism evidence="4 5">
    <name type="scientific">Henosepilachna vigintioctopunctata</name>
    <dbReference type="NCBI Taxonomy" id="420089"/>
    <lineage>
        <taxon>Eukaryota</taxon>
        <taxon>Metazoa</taxon>
        <taxon>Ecdysozoa</taxon>
        <taxon>Arthropoda</taxon>
        <taxon>Hexapoda</taxon>
        <taxon>Insecta</taxon>
        <taxon>Pterygota</taxon>
        <taxon>Neoptera</taxon>
        <taxon>Endopterygota</taxon>
        <taxon>Coleoptera</taxon>
        <taxon>Polyphaga</taxon>
        <taxon>Cucujiformia</taxon>
        <taxon>Coccinelloidea</taxon>
        <taxon>Coccinellidae</taxon>
        <taxon>Epilachninae</taxon>
        <taxon>Epilachnini</taxon>
        <taxon>Henosepilachna</taxon>
    </lineage>
</organism>
<dbReference type="GO" id="GO:0016747">
    <property type="term" value="F:acyltransferase activity, transferring groups other than amino-acyl groups"/>
    <property type="evidence" value="ECO:0007669"/>
    <property type="project" value="InterPro"/>
</dbReference>
<dbReference type="InterPro" id="IPR006621">
    <property type="entry name" value="Nose-resist-to-fluoxetine_N"/>
</dbReference>
<dbReference type="Proteomes" id="UP001431783">
    <property type="component" value="Unassembled WGS sequence"/>
</dbReference>
<keyword evidence="2" id="KW-0732">Signal</keyword>
<name>A0AAW1TNI6_9CUCU</name>
<feature type="signal peptide" evidence="2">
    <location>
        <begin position="1"/>
        <end position="20"/>
    </location>
</feature>
<evidence type="ECO:0000256" key="2">
    <source>
        <dbReference type="SAM" id="SignalP"/>
    </source>
</evidence>
<feature type="transmembrane region" description="Helical" evidence="1">
    <location>
        <begin position="622"/>
        <end position="644"/>
    </location>
</feature>
<proteinExistence type="predicted"/>
<feature type="transmembrane region" description="Helical" evidence="1">
    <location>
        <begin position="387"/>
        <end position="413"/>
    </location>
</feature>
<feature type="transmembrane region" description="Helical" evidence="1">
    <location>
        <begin position="557"/>
        <end position="580"/>
    </location>
</feature>
<dbReference type="SMART" id="SM00703">
    <property type="entry name" value="NRF"/>
    <property type="match status" value="1"/>
</dbReference>
<dbReference type="AlphaFoldDB" id="A0AAW1TNI6"/>
<dbReference type="Pfam" id="PF20146">
    <property type="entry name" value="NRF"/>
    <property type="match status" value="1"/>
</dbReference>
<feature type="transmembrane region" description="Helical" evidence="1">
    <location>
        <begin position="197"/>
        <end position="217"/>
    </location>
</feature>